<keyword evidence="3" id="KW-1185">Reference proteome</keyword>
<accession>A0A3Q2PYR6</accession>
<reference evidence="2" key="1">
    <citation type="submission" date="2025-08" db="UniProtKB">
        <authorList>
            <consortium name="Ensembl"/>
        </authorList>
    </citation>
    <scope>IDENTIFICATION</scope>
</reference>
<feature type="region of interest" description="Disordered" evidence="1">
    <location>
        <begin position="46"/>
        <end position="67"/>
    </location>
</feature>
<evidence type="ECO:0000313" key="3">
    <source>
        <dbReference type="Proteomes" id="UP000265000"/>
    </source>
</evidence>
<name>A0A3Q2PYR6_FUNHE</name>
<evidence type="ECO:0000313" key="2">
    <source>
        <dbReference type="Ensembl" id="ENSFHEP00000019021.1"/>
    </source>
</evidence>
<organism evidence="2 3">
    <name type="scientific">Fundulus heteroclitus</name>
    <name type="common">Killifish</name>
    <name type="synonym">Mummichog</name>
    <dbReference type="NCBI Taxonomy" id="8078"/>
    <lineage>
        <taxon>Eukaryota</taxon>
        <taxon>Metazoa</taxon>
        <taxon>Chordata</taxon>
        <taxon>Craniata</taxon>
        <taxon>Vertebrata</taxon>
        <taxon>Euteleostomi</taxon>
        <taxon>Actinopterygii</taxon>
        <taxon>Neopterygii</taxon>
        <taxon>Teleostei</taxon>
        <taxon>Neoteleostei</taxon>
        <taxon>Acanthomorphata</taxon>
        <taxon>Ovalentaria</taxon>
        <taxon>Atherinomorphae</taxon>
        <taxon>Cyprinodontiformes</taxon>
        <taxon>Fundulidae</taxon>
        <taxon>Fundulus</taxon>
    </lineage>
</organism>
<reference evidence="2" key="2">
    <citation type="submission" date="2025-09" db="UniProtKB">
        <authorList>
            <consortium name="Ensembl"/>
        </authorList>
    </citation>
    <scope>IDENTIFICATION</scope>
</reference>
<feature type="compositionally biased region" description="Low complexity" evidence="1">
    <location>
        <begin position="8"/>
        <end position="18"/>
    </location>
</feature>
<dbReference type="Ensembl" id="ENSFHET00000028146.1">
    <property type="protein sequence ID" value="ENSFHEP00000019021.1"/>
    <property type="gene ID" value="ENSFHEG00000020916.1"/>
</dbReference>
<feature type="region of interest" description="Disordered" evidence="1">
    <location>
        <begin position="1"/>
        <end position="30"/>
    </location>
</feature>
<evidence type="ECO:0000256" key="1">
    <source>
        <dbReference type="SAM" id="MobiDB-lite"/>
    </source>
</evidence>
<sequence>MATLRTHSSSLAMSVSSSQGLTSSRMEDLATSSARRCSRILAASVLSSSSSEPKRSTSSSPASLAGGAARGDAAVAGKFYLSLHGGCLRRFTRHRLAP</sequence>
<proteinExistence type="predicted"/>
<dbReference type="Proteomes" id="UP000265000">
    <property type="component" value="Unplaced"/>
</dbReference>
<protein>
    <submittedName>
        <fullName evidence="2">Uncharacterized protein</fullName>
    </submittedName>
</protein>
<feature type="compositionally biased region" description="Polar residues" evidence="1">
    <location>
        <begin position="19"/>
        <end position="30"/>
    </location>
</feature>
<dbReference type="AlphaFoldDB" id="A0A3Q2PYR6"/>